<dbReference type="EC" id="3.6.1.11" evidence="2"/>
<dbReference type="RefSeq" id="WP_173290111.1">
    <property type="nucleotide sequence ID" value="NZ_AP021888.1"/>
</dbReference>
<dbReference type="SUPFAM" id="SSF53067">
    <property type="entry name" value="Actin-like ATPase domain"/>
    <property type="match status" value="2"/>
</dbReference>
<keyword evidence="4" id="KW-0378">Hydrolase</keyword>
<name>A0A6F8PKP5_9GAMM</name>
<dbReference type="Proteomes" id="UP000501466">
    <property type="component" value="Chromosome"/>
</dbReference>
<evidence type="ECO:0000256" key="4">
    <source>
        <dbReference type="ARBA" id="ARBA00022801"/>
    </source>
</evidence>
<dbReference type="Gene3D" id="1.10.3210.10">
    <property type="entry name" value="Hypothetical protein af1432"/>
    <property type="match status" value="1"/>
</dbReference>
<dbReference type="EMBL" id="AP021888">
    <property type="protein sequence ID" value="BBP42570.1"/>
    <property type="molecule type" value="Genomic_DNA"/>
</dbReference>
<dbReference type="GO" id="GO:0006793">
    <property type="term" value="P:phosphorus metabolic process"/>
    <property type="evidence" value="ECO:0007669"/>
    <property type="project" value="InterPro"/>
</dbReference>
<gene>
    <name evidence="9" type="primary">ppx</name>
    <name evidence="9" type="ORF">THMIRHAT_03160</name>
</gene>
<evidence type="ECO:0000256" key="1">
    <source>
        <dbReference type="ARBA" id="ARBA00007125"/>
    </source>
</evidence>
<evidence type="ECO:0000259" key="8">
    <source>
        <dbReference type="Pfam" id="PF21447"/>
    </source>
</evidence>
<protein>
    <recommendedName>
        <fullName evidence="3">Exopolyphosphatase</fullName>
        <ecNumber evidence="2">3.6.1.11</ecNumber>
    </recommendedName>
</protein>
<dbReference type="SUPFAM" id="SSF109604">
    <property type="entry name" value="HD-domain/PDEase-like"/>
    <property type="match status" value="1"/>
</dbReference>
<dbReference type="Gene3D" id="3.30.420.150">
    <property type="entry name" value="Exopolyphosphatase. Domain 2"/>
    <property type="match status" value="1"/>
</dbReference>
<dbReference type="InterPro" id="IPR048950">
    <property type="entry name" value="Ppx_GppA_C"/>
</dbReference>
<comment type="catalytic activity">
    <reaction evidence="5">
        <text>[phosphate](n) + H2O = [phosphate](n-1) + phosphate + H(+)</text>
        <dbReference type="Rhea" id="RHEA:21528"/>
        <dbReference type="Rhea" id="RHEA-COMP:9859"/>
        <dbReference type="Rhea" id="RHEA-COMP:14279"/>
        <dbReference type="ChEBI" id="CHEBI:15377"/>
        <dbReference type="ChEBI" id="CHEBI:15378"/>
        <dbReference type="ChEBI" id="CHEBI:16838"/>
        <dbReference type="ChEBI" id="CHEBI:43474"/>
        <dbReference type="EC" id="3.6.1.11"/>
    </reaction>
</comment>
<dbReference type="FunFam" id="3.30.420.150:FF:000001">
    <property type="entry name" value="Guanosine-5'-triphosphate,3'-diphosphate pyrophosphatase"/>
    <property type="match status" value="1"/>
</dbReference>
<sequence>MTEHDLELDTPVSKPSEETAPEQSSKDLYAAIDLGSNSFHMIIARDVLGQMQVIDKHKEMVRLRSGLDSNGMLSAESFEAGIACLERFGQLIKHIPTEQVRAVGTNTLRNAKNSREFLKAARKAIGHEIQIIPGQEEARLIYLGVAHGLPQNAEQRLVMDIGGGSTEYIIGKDFSYDHLTSTEMGCVSVSELFFNNNEITQANLDRALSYCRQVLRPHYRKLMRLGWDTAIGASGTIKSIGTILEENQWSKDGITLKGMQRLCEKLLEVGNIEQAEIPGLKEERVPVLLGGLVILMVTFEELKIEIMQVSANALREGLIFDTLGRLHSEDAREISISALQQWMKVDIQQAKFIAETALCLYHQAHNTWQLHSPDYSYKKLLEWAAQIHEVGMALSYKRYRHHSAYIAENADLAGFSQQEKLMLAAMLLNHRGKFIPEVFDNLPKPQRSKLPFLTLLLRLAVRIHRGRENDQILPLIFIEQETHVHLEFESNWLDKHPLTRLDLNIEAERLALAGFTLTFK</sequence>
<dbReference type="Pfam" id="PF02541">
    <property type="entry name" value="Ppx-GppA"/>
    <property type="match status" value="1"/>
</dbReference>
<organism evidence="9 10">
    <name type="scientific">Thiosulfativibrio zosterae</name>
    <dbReference type="NCBI Taxonomy" id="2675053"/>
    <lineage>
        <taxon>Bacteria</taxon>
        <taxon>Pseudomonadati</taxon>
        <taxon>Pseudomonadota</taxon>
        <taxon>Gammaproteobacteria</taxon>
        <taxon>Thiotrichales</taxon>
        <taxon>Piscirickettsiaceae</taxon>
        <taxon>Thiosulfativibrio</taxon>
    </lineage>
</organism>
<dbReference type="PANTHER" id="PTHR30005:SF0">
    <property type="entry name" value="RETROGRADE REGULATION PROTEIN 2"/>
    <property type="match status" value="1"/>
</dbReference>
<dbReference type="PANTHER" id="PTHR30005">
    <property type="entry name" value="EXOPOLYPHOSPHATASE"/>
    <property type="match status" value="1"/>
</dbReference>
<dbReference type="FunFam" id="3.30.420.40:FF:000023">
    <property type="entry name" value="Guanosine-5'-triphosphate,3'-diphosphate pyrophosphatase"/>
    <property type="match status" value="1"/>
</dbReference>
<dbReference type="InterPro" id="IPR022371">
    <property type="entry name" value="Exopolyphosphatase"/>
</dbReference>
<dbReference type="GO" id="GO:0004309">
    <property type="term" value="F:exopolyphosphatase activity"/>
    <property type="evidence" value="ECO:0007669"/>
    <property type="project" value="UniProtKB-EC"/>
</dbReference>
<dbReference type="Gene3D" id="3.30.420.40">
    <property type="match status" value="1"/>
</dbReference>
<dbReference type="AlphaFoldDB" id="A0A6F8PKP5"/>
<evidence type="ECO:0000256" key="2">
    <source>
        <dbReference type="ARBA" id="ARBA00012451"/>
    </source>
</evidence>
<feature type="region of interest" description="Disordered" evidence="6">
    <location>
        <begin position="1"/>
        <end position="24"/>
    </location>
</feature>
<evidence type="ECO:0000313" key="10">
    <source>
        <dbReference type="Proteomes" id="UP000501466"/>
    </source>
</evidence>
<dbReference type="PIRSF" id="PIRSF001267">
    <property type="entry name" value="Pyrophosphatase_GppA_Ppx"/>
    <property type="match status" value="1"/>
</dbReference>
<dbReference type="KEGG" id="tzo:THMIRHAT_03160"/>
<dbReference type="InterPro" id="IPR003695">
    <property type="entry name" value="Ppx_GppA_N"/>
</dbReference>
<proteinExistence type="inferred from homology"/>
<evidence type="ECO:0000313" key="9">
    <source>
        <dbReference type="EMBL" id="BBP42570.1"/>
    </source>
</evidence>
<reference evidence="10" key="1">
    <citation type="submission" date="2019-11" db="EMBL/GenBank/DDBJ databases">
        <title>Isolation and characterization of two novel species in the genus Thiomicrorhabdus.</title>
        <authorList>
            <person name="Mochizuki J."/>
            <person name="Kojima H."/>
            <person name="Fukui M."/>
        </authorList>
    </citation>
    <scope>NUCLEOTIDE SEQUENCE [LARGE SCALE GENOMIC DNA]</scope>
    <source>
        <strain evidence="10">AkT22</strain>
    </source>
</reference>
<dbReference type="NCBIfam" id="TIGR03706">
    <property type="entry name" value="exo_poly_only"/>
    <property type="match status" value="1"/>
</dbReference>
<accession>A0A6F8PKP5</accession>
<dbReference type="InterPro" id="IPR043129">
    <property type="entry name" value="ATPase_NBD"/>
</dbReference>
<dbReference type="InterPro" id="IPR030673">
    <property type="entry name" value="PyroPPase_GppA_Ppx"/>
</dbReference>
<keyword evidence="10" id="KW-1185">Reference proteome</keyword>
<feature type="domain" description="Ppx/GppA phosphatase C-terminal" evidence="8">
    <location>
        <begin position="332"/>
        <end position="506"/>
    </location>
</feature>
<evidence type="ECO:0000256" key="5">
    <source>
        <dbReference type="ARBA" id="ARBA00047607"/>
    </source>
</evidence>
<evidence type="ECO:0000256" key="3">
    <source>
        <dbReference type="ARBA" id="ARBA00020416"/>
    </source>
</evidence>
<feature type="domain" description="Ppx/GppA phosphatase N-terminal" evidence="7">
    <location>
        <begin position="42"/>
        <end position="324"/>
    </location>
</feature>
<dbReference type="Pfam" id="PF21447">
    <property type="entry name" value="Ppx-GppA_III"/>
    <property type="match status" value="1"/>
</dbReference>
<evidence type="ECO:0000256" key="6">
    <source>
        <dbReference type="SAM" id="MobiDB-lite"/>
    </source>
</evidence>
<dbReference type="CDD" id="cd24053">
    <property type="entry name" value="ASKHA_NBD_EcPPX-GppA-like"/>
    <property type="match status" value="1"/>
</dbReference>
<evidence type="ECO:0000259" key="7">
    <source>
        <dbReference type="Pfam" id="PF02541"/>
    </source>
</evidence>
<dbReference type="InterPro" id="IPR050273">
    <property type="entry name" value="GppA/Ppx_hydrolase"/>
</dbReference>
<comment type="similarity">
    <text evidence="1">Belongs to the GppA/Ppx family.</text>
</comment>